<protein>
    <submittedName>
        <fullName evidence="4">GNAT family N-acetyltransferase</fullName>
    </submittedName>
</protein>
<dbReference type="OrthoDB" id="2352823at2"/>
<dbReference type="InterPro" id="IPR000182">
    <property type="entry name" value="GNAT_dom"/>
</dbReference>
<dbReference type="RefSeq" id="WP_110998941.1">
    <property type="nucleotide sequence ID" value="NZ_QKTW01000016.1"/>
</dbReference>
<reference evidence="4 5" key="1">
    <citation type="submission" date="2018-06" db="EMBL/GenBank/DDBJ databases">
        <title>Mucibacter soli gen. nov., sp. nov., a new member of the family Chitinophagaceae producing mucin.</title>
        <authorList>
            <person name="Kim M.-K."/>
            <person name="Park S."/>
            <person name="Kim T.-S."/>
            <person name="Joung Y."/>
            <person name="Han J.-H."/>
            <person name="Kim S.B."/>
        </authorList>
    </citation>
    <scope>NUCLEOTIDE SEQUENCE [LARGE SCALE GENOMIC DNA]</scope>
    <source>
        <strain evidence="4 5">R1-15</strain>
    </source>
</reference>
<dbReference type="Proteomes" id="UP000248745">
    <property type="component" value="Unassembled WGS sequence"/>
</dbReference>
<dbReference type="SUPFAM" id="SSF55729">
    <property type="entry name" value="Acyl-CoA N-acyltransferases (Nat)"/>
    <property type="match status" value="1"/>
</dbReference>
<evidence type="ECO:0000259" key="3">
    <source>
        <dbReference type="PROSITE" id="PS51186"/>
    </source>
</evidence>
<gene>
    <name evidence="4" type="ORF">DN068_10885</name>
</gene>
<feature type="domain" description="N-acetyltransferase" evidence="3">
    <location>
        <begin position="3"/>
        <end position="144"/>
    </location>
</feature>
<keyword evidence="2" id="KW-0012">Acyltransferase</keyword>
<organism evidence="4 5">
    <name type="scientific">Taibaiella soli</name>
    <dbReference type="NCBI Taxonomy" id="1649169"/>
    <lineage>
        <taxon>Bacteria</taxon>
        <taxon>Pseudomonadati</taxon>
        <taxon>Bacteroidota</taxon>
        <taxon>Chitinophagia</taxon>
        <taxon>Chitinophagales</taxon>
        <taxon>Chitinophagaceae</taxon>
        <taxon>Taibaiella</taxon>
    </lineage>
</organism>
<dbReference type="CDD" id="cd04301">
    <property type="entry name" value="NAT_SF"/>
    <property type="match status" value="1"/>
</dbReference>
<keyword evidence="1 4" id="KW-0808">Transferase</keyword>
<dbReference type="AlphaFoldDB" id="A0A2W2AZ16"/>
<evidence type="ECO:0000313" key="4">
    <source>
        <dbReference type="EMBL" id="PZF72908.1"/>
    </source>
</evidence>
<dbReference type="PROSITE" id="PS51186">
    <property type="entry name" value="GNAT"/>
    <property type="match status" value="1"/>
</dbReference>
<evidence type="ECO:0000313" key="5">
    <source>
        <dbReference type="Proteomes" id="UP000248745"/>
    </source>
</evidence>
<dbReference type="PANTHER" id="PTHR43877">
    <property type="entry name" value="AMINOALKYLPHOSPHONATE N-ACETYLTRANSFERASE-RELATED-RELATED"/>
    <property type="match status" value="1"/>
</dbReference>
<dbReference type="InterPro" id="IPR016181">
    <property type="entry name" value="Acyl_CoA_acyltransferase"/>
</dbReference>
<dbReference type="Pfam" id="PF13673">
    <property type="entry name" value="Acetyltransf_10"/>
    <property type="match status" value="1"/>
</dbReference>
<evidence type="ECO:0000256" key="1">
    <source>
        <dbReference type="ARBA" id="ARBA00022679"/>
    </source>
</evidence>
<accession>A0A2W2AZ16</accession>
<dbReference type="EMBL" id="QKTW01000016">
    <property type="protein sequence ID" value="PZF72908.1"/>
    <property type="molecule type" value="Genomic_DNA"/>
</dbReference>
<sequence>MAVTFKQITTSDPLFTQVWQLREDVLRRPLGLSLQDEDLSNEADETIFVGVEDDRVIGCVMVKKLDDVAKVRQMAIAAEMQGGGIGRLLMTEAEDWIWENGFKKISLHARVSAATFYEKLGYEVVGDVFTEVNIPHVKMEKLRP</sequence>
<dbReference type="InterPro" id="IPR050832">
    <property type="entry name" value="Bact_Acetyltransf"/>
</dbReference>
<comment type="caution">
    <text evidence="4">The sequence shown here is derived from an EMBL/GenBank/DDBJ whole genome shotgun (WGS) entry which is preliminary data.</text>
</comment>
<name>A0A2W2AZ16_9BACT</name>
<evidence type="ECO:0000256" key="2">
    <source>
        <dbReference type="ARBA" id="ARBA00023315"/>
    </source>
</evidence>
<proteinExistence type="predicted"/>
<dbReference type="GO" id="GO:0016747">
    <property type="term" value="F:acyltransferase activity, transferring groups other than amino-acyl groups"/>
    <property type="evidence" value="ECO:0007669"/>
    <property type="project" value="InterPro"/>
</dbReference>
<dbReference type="Gene3D" id="3.40.630.30">
    <property type="match status" value="1"/>
</dbReference>
<keyword evidence="5" id="KW-1185">Reference proteome</keyword>